<evidence type="ECO:0000313" key="2">
    <source>
        <dbReference type="EMBL" id="KAF2749039.1"/>
    </source>
</evidence>
<feature type="region of interest" description="Disordered" evidence="1">
    <location>
        <begin position="79"/>
        <end position="110"/>
    </location>
</feature>
<dbReference type="OrthoDB" id="5313204at2759"/>
<organism evidence="2 3">
    <name type="scientific">Sporormia fimetaria CBS 119925</name>
    <dbReference type="NCBI Taxonomy" id="1340428"/>
    <lineage>
        <taxon>Eukaryota</taxon>
        <taxon>Fungi</taxon>
        <taxon>Dikarya</taxon>
        <taxon>Ascomycota</taxon>
        <taxon>Pezizomycotina</taxon>
        <taxon>Dothideomycetes</taxon>
        <taxon>Pleosporomycetidae</taxon>
        <taxon>Pleosporales</taxon>
        <taxon>Sporormiaceae</taxon>
        <taxon>Sporormia</taxon>
    </lineage>
</organism>
<name>A0A6A6VGV6_9PLEO</name>
<feature type="compositionally biased region" description="Basic and acidic residues" evidence="1">
    <location>
        <begin position="13"/>
        <end position="39"/>
    </location>
</feature>
<protein>
    <submittedName>
        <fullName evidence="2">Uncharacterized protein</fullName>
    </submittedName>
</protein>
<keyword evidence="3" id="KW-1185">Reference proteome</keyword>
<accession>A0A6A6VGV6</accession>
<dbReference type="EMBL" id="MU006567">
    <property type="protein sequence ID" value="KAF2749039.1"/>
    <property type="molecule type" value="Genomic_DNA"/>
</dbReference>
<feature type="region of interest" description="Disordered" evidence="1">
    <location>
        <begin position="1"/>
        <end position="41"/>
    </location>
</feature>
<evidence type="ECO:0000256" key="1">
    <source>
        <dbReference type="SAM" id="MobiDB-lite"/>
    </source>
</evidence>
<evidence type="ECO:0000313" key="3">
    <source>
        <dbReference type="Proteomes" id="UP000799440"/>
    </source>
</evidence>
<feature type="compositionally biased region" description="Basic and acidic residues" evidence="1">
    <location>
        <begin position="82"/>
        <end position="94"/>
    </location>
</feature>
<proteinExistence type="predicted"/>
<dbReference type="Proteomes" id="UP000799440">
    <property type="component" value="Unassembled WGS sequence"/>
</dbReference>
<dbReference type="AlphaFoldDB" id="A0A6A6VGV6"/>
<reference evidence="2" key="1">
    <citation type="journal article" date="2020" name="Stud. Mycol.">
        <title>101 Dothideomycetes genomes: a test case for predicting lifestyles and emergence of pathogens.</title>
        <authorList>
            <person name="Haridas S."/>
            <person name="Albert R."/>
            <person name="Binder M."/>
            <person name="Bloem J."/>
            <person name="Labutti K."/>
            <person name="Salamov A."/>
            <person name="Andreopoulos B."/>
            <person name="Baker S."/>
            <person name="Barry K."/>
            <person name="Bills G."/>
            <person name="Bluhm B."/>
            <person name="Cannon C."/>
            <person name="Castanera R."/>
            <person name="Culley D."/>
            <person name="Daum C."/>
            <person name="Ezra D."/>
            <person name="Gonzalez J."/>
            <person name="Henrissat B."/>
            <person name="Kuo A."/>
            <person name="Liang C."/>
            <person name="Lipzen A."/>
            <person name="Lutzoni F."/>
            <person name="Magnuson J."/>
            <person name="Mondo S."/>
            <person name="Nolan M."/>
            <person name="Ohm R."/>
            <person name="Pangilinan J."/>
            <person name="Park H.-J."/>
            <person name="Ramirez L."/>
            <person name="Alfaro M."/>
            <person name="Sun H."/>
            <person name="Tritt A."/>
            <person name="Yoshinaga Y."/>
            <person name="Zwiers L.-H."/>
            <person name="Turgeon B."/>
            <person name="Goodwin S."/>
            <person name="Spatafora J."/>
            <person name="Crous P."/>
            <person name="Grigoriev I."/>
        </authorList>
    </citation>
    <scope>NUCLEOTIDE SEQUENCE</scope>
    <source>
        <strain evidence="2">CBS 119925</strain>
    </source>
</reference>
<sequence>MDKVKSALHIGSKHKEDKAAALENEPHTHRTSTDRRDSYDSELEAMSPDERIKYLKEFEHAEKHGEAKKGSFLERLILRGNKKTEEEIERERAAADQVRARQPTSGTGAL</sequence>
<gene>
    <name evidence="2" type="ORF">M011DRAFT_475785</name>
</gene>